<proteinExistence type="predicted"/>
<reference evidence="1 2" key="1">
    <citation type="journal article" date="2021" name="Nat. Plants">
        <title>The Taxus genome provides insights into paclitaxel biosynthesis.</title>
        <authorList>
            <person name="Xiong X."/>
            <person name="Gou J."/>
            <person name="Liao Q."/>
            <person name="Li Y."/>
            <person name="Zhou Q."/>
            <person name="Bi G."/>
            <person name="Li C."/>
            <person name="Du R."/>
            <person name="Wang X."/>
            <person name="Sun T."/>
            <person name="Guo L."/>
            <person name="Liang H."/>
            <person name="Lu P."/>
            <person name="Wu Y."/>
            <person name="Zhang Z."/>
            <person name="Ro D.K."/>
            <person name="Shang Y."/>
            <person name="Huang S."/>
            <person name="Yan J."/>
        </authorList>
    </citation>
    <scope>NUCLEOTIDE SEQUENCE [LARGE SCALE GENOMIC DNA]</scope>
    <source>
        <strain evidence="1">Ta-2019</strain>
    </source>
</reference>
<dbReference type="Proteomes" id="UP000824469">
    <property type="component" value="Unassembled WGS sequence"/>
</dbReference>
<name>A0AA38C1B1_TAXCH</name>
<gene>
    <name evidence="1" type="ORF">KI387_042624</name>
</gene>
<evidence type="ECO:0000313" key="1">
    <source>
        <dbReference type="EMBL" id="KAH9292190.1"/>
    </source>
</evidence>
<sequence length="55" mass="6401">HGLRLHQQPNATRTIPFLHSTLRSLEHNVHFPEAEQGNLTENITYSHKNTKKVMK</sequence>
<feature type="non-terminal residue" evidence="1">
    <location>
        <position position="55"/>
    </location>
</feature>
<feature type="non-terminal residue" evidence="1">
    <location>
        <position position="1"/>
    </location>
</feature>
<dbReference type="EMBL" id="JAHRHJ020003233">
    <property type="protein sequence ID" value="KAH9292190.1"/>
    <property type="molecule type" value="Genomic_DNA"/>
</dbReference>
<comment type="caution">
    <text evidence="1">The sequence shown here is derived from an EMBL/GenBank/DDBJ whole genome shotgun (WGS) entry which is preliminary data.</text>
</comment>
<evidence type="ECO:0000313" key="2">
    <source>
        <dbReference type="Proteomes" id="UP000824469"/>
    </source>
</evidence>
<keyword evidence="2" id="KW-1185">Reference proteome</keyword>
<protein>
    <submittedName>
        <fullName evidence="1">Uncharacterized protein</fullName>
    </submittedName>
</protein>
<accession>A0AA38C1B1</accession>
<organism evidence="1 2">
    <name type="scientific">Taxus chinensis</name>
    <name type="common">Chinese yew</name>
    <name type="synonym">Taxus wallichiana var. chinensis</name>
    <dbReference type="NCBI Taxonomy" id="29808"/>
    <lineage>
        <taxon>Eukaryota</taxon>
        <taxon>Viridiplantae</taxon>
        <taxon>Streptophyta</taxon>
        <taxon>Embryophyta</taxon>
        <taxon>Tracheophyta</taxon>
        <taxon>Spermatophyta</taxon>
        <taxon>Pinopsida</taxon>
        <taxon>Pinidae</taxon>
        <taxon>Conifers II</taxon>
        <taxon>Cupressales</taxon>
        <taxon>Taxaceae</taxon>
        <taxon>Taxus</taxon>
    </lineage>
</organism>
<dbReference type="AlphaFoldDB" id="A0AA38C1B1"/>